<dbReference type="AlphaFoldDB" id="A0AAD5PGR3"/>
<comment type="caution">
    <text evidence="1">The sequence shown here is derived from an EMBL/GenBank/DDBJ whole genome shotgun (WGS) entry which is preliminary data.</text>
</comment>
<evidence type="ECO:0000313" key="1">
    <source>
        <dbReference type="EMBL" id="KAI9265253.1"/>
    </source>
</evidence>
<accession>A0AAD5PGR3</accession>
<reference evidence="1" key="2">
    <citation type="submission" date="2023-02" db="EMBL/GenBank/DDBJ databases">
        <authorList>
            <consortium name="DOE Joint Genome Institute"/>
            <person name="Mondo S.J."/>
            <person name="Chang Y."/>
            <person name="Wang Y."/>
            <person name="Ahrendt S."/>
            <person name="Andreopoulos W."/>
            <person name="Barry K."/>
            <person name="Beard J."/>
            <person name="Benny G.L."/>
            <person name="Blankenship S."/>
            <person name="Bonito G."/>
            <person name="Cuomo C."/>
            <person name="Desiro A."/>
            <person name="Gervers K.A."/>
            <person name="Hundley H."/>
            <person name="Kuo A."/>
            <person name="LaButti K."/>
            <person name="Lang B.F."/>
            <person name="Lipzen A."/>
            <person name="O'Donnell K."/>
            <person name="Pangilinan J."/>
            <person name="Reynolds N."/>
            <person name="Sandor L."/>
            <person name="Smith M.W."/>
            <person name="Tsang A."/>
            <person name="Grigoriev I.V."/>
            <person name="Stajich J.E."/>
            <person name="Spatafora J.W."/>
        </authorList>
    </citation>
    <scope>NUCLEOTIDE SEQUENCE</scope>
    <source>
        <strain evidence="1">RSA 2281</strain>
    </source>
</reference>
<sequence length="111" mass="12730">MICDIRDSPKQGLVMMKIIALSVKLVDGSGLDLIKLWNNFKDGIDKMIKDLLFKCTLFIIDLIYNILYRMIPVVTITICHIRVYDHIAEIHAIKRQKVLCIPLSNYLPGNS</sequence>
<dbReference type="Proteomes" id="UP001209540">
    <property type="component" value="Unassembled WGS sequence"/>
</dbReference>
<organism evidence="1 2">
    <name type="scientific">Phascolomyces articulosus</name>
    <dbReference type="NCBI Taxonomy" id="60185"/>
    <lineage>
        <taxon>Eukaryota</taxon>
        <taxon>Fungi</taxon>
        <taxon>Fungi incertae sedis</taxon>
        <taxon>Mucoromycota</taxon>
        <taxon>Mucoromycotina</taxon>
        <taxon>Mucoromycetes</taxon>
        <taxon>Mucorales</taxon>
        <taxon>Lichtheimiaceae</taxon>
        <taxon>Phascolomyces</taxon>
    </lineage>
</organism>
<keyword evidence="2" id="KW-1185">Reference proteome</keyword>
<dbReference type="EMBL" id="JAIXMP010000011">
    <property type="protein sequence ID" value="KAI9265253.1"/>
    <property type="molecule type" value="Genomic_DNA"/>
</dbReference>
<evidence type="ECO:0000313" key="2">
    <source>
        <dbReference type="Proteomes" id="UP001209540"/>
    </source>
</evidence>
<proteinExistence type="predicted"/>
<protein>
    <submittedName>
        <fullName evidence="1">Uncharacterized protein</fullName>
    </submittedName>
</protein>
<reference evidence="1" key="1">
    <citation type="journal article" date="2022" name="IScience">
        <title>Evolution of zygomycete secretomes and the origins of terrestrial fungal ecologies.</title>
        <authorList>
            <person name="Chang Y."/>
            <person name="Wang Y."/>
            <person name="Mondo S."/>
            <person name="Ahrendt S."/>
            <person name="Andreopoulos W."/>
            <person name="Barry K."/>
            <person name="Beard J."/>
            <person name="Benny G.L."/>
            <person name="Blankenship S."/>
            <person name="Bonito G."/>
            <person name="Cuomo C."/>
            <person name="Desiro A."/>
            <person name="Gervers K.A."/>
            <person name="Hundley H."/>
            <person name="Kuo A."/>
            <person name="LaButti K."/>
            <person name="Lang B.F."/>
            <person name="Lipzen A."/>
            <person name="O'Donnell K."/>
            <person name="Pangilinan J."/>
            <person name="Reynolds N."/>
            <person name="Sandor L."/>
            <person name="Smith M.E."/>
            <person name="Tsang A."/>
            <person name="Grigoriev I.V."/>
            <person name="Stajich J.E."/>
            <person name="Spatafora J.W."/>
        </authorList>
    </citation>
    <scope>NUCLEOTIDE SEQUENCE</scope>
    <source>
        <strain evidence="1">RSA 2281</strain>
    </source>
</reference>
<gene>
    <name evidence="1" type="ORF">BDA99DRAFT_536736</name>
</gene>
<name>A0AAD5PGR3_9FUNG</name>